<dbReference type="EMBL" id="HBFD01005283">
    <property type="protein sequence ID" value="CAD8719761.1"/>
    <property type="molecule type" value="Transcribed_RNA"/>
</dbReference>
<proteinExistence type="predicted"/>
<dbReference type="AlphaFoldDB" id="A0A7S0SXR9"/>
<evidence type="ECO:0000313" key="2">
    <source>
        <dbReference type="EMBL" id="CAD8719761.1"/>
    </source>
</evidence>
<sequence>MIVITILLSLLIIHMIESYQMRSNRWIFTNKSLRMSDDNPSDTDVNDVNVLEEKLTNKGSSFAKDILLTESDKSLSRIEIAEYVLLLEKSFSSPSPAESKLLNGVWEVVVSGFGSPGLIAYQAVKALPGQIVELSDLTVTISSVQPRVTTTANVKAGPLSLDLSVITDLEAESDIKIKESYVSGKINSIDIPISSITSYSRELLVTYLDDDLLIVRDCFGSPEVLRRKNILATRPGSEAIPSVGDDAPGA</sequence>
<name>A0A7S0SXR9_9STRA</name>
<feature type="chain" id="PRO_5031453954" description="Plastid lipid-associated protein/fibrillin conserved domain-containing protein" evidence="1">
    <location>
        <begin position="19"/>
        <end position="250"/>
    </location>
</feature>
<organism evidence="2">
    <name type="scientific">Chromulina nebulosa</name>
    <dbReference type="NCBI Taxonomy" id="96789"/>
    <lineage>
        <taxon>Eukaryota</taxon>
        <taxon>Sar</taxon>
        <taxon>Stramenopiles</taxon>
        <taxon>Ochrophyta</taxon>
        <taxon>Chrysophyceae</taxon>
        <taxon>Chromulinales</taxon>
        <taxon>Chromulinaceae</taxon>
        <taxon>Chromulina</taxon>
    </lineage>
</organism>
<gene>
    <name evidence="2" type="ORF">CNEB1095_LOCUS3479</name>
</gene>
<keyword evidence="1" id="KW-0732">Signal</keyword>
<accession>A0A7S0SXR9</accession>
<evidence type="ECO:0000256" key="1">
    <source>
        <dbReference type="SAM" id="SignalP"/>
    </source>
</evidence>
<evidence type="ECO:0008006" key="3">
    <source>
        <dbReference type="Google" id="ProtNLM"/>
    </source>
</evidence>
<feature type="signal peptide" evidence="1">
    <location>
        <begin position="1"/>
        <end position="18"/>
    </location>
</feature>
<protein>
    <recommendedName>
        <fullName evidence="3">Plastid lipid-associated protein/fibrillin conserved domain-containing protein</fullName>
    </recommendedName>
</protein>
<reference evidence="2" key="1">
    <citation type="submission" date="2021-01" db="EMBL/GenBank/DDBJ databases">
        <authorList>
            <person name="Corre E."/>
            <person name="Pelletier E."/>
            <person name="Niang G."/>
            <person name="Scheremetjew M."/>
            <person name="Finn R."/>
            <person name="Kale V."/>
            <person name="Holt S."/>
            <person name="Cochrane G."/>
            <person name="Meng A."/>
            <person name="Brown T."/>
            <person name="Cohen L."/>
        </authorList>
    </citation>
    <scope>NUCLEOTIDE SEQUENCE</scope>
    <source>
        <strain evidence="2">UTEXLB2642</strain>
    </source>
</reference>